<dbReference type="EMBL" id="MCFL01000017">
    <property type="protein sequence ID" value="ORZ36334.1"/>
    <property type="molecule type" value="Genomic_DNA"/>
</dbReference>
<proteinExistence type="predicted"/>
<evidence type="ECO:0000313" key="2">
    <source>
        <dbReference type="Proteomes" id="UP000193411"/>
    </source>
</evidence>
<sequence>MPSQTMPNVAPLFDLCASCSPHSISVICLSLLQRRQNHPIASSASCGFASRSLSLFWCCPCVTPLTLTGLIACQTAQFCVSHTTSRRHDHHCIMPGQAPPAPVTVLLDWVREQACSRQLPSADIVFICRL</sequence>
<reference evidence="1 2" key="1">
    <citation type="submission" date="2016-07" db="EMBL/GenBank/DDBJ databases">
        <title>Pervasive Adenine N6-methylation of Active Genes in Fungi.</title>
        <authorList>
            <consortium name="DOE Joint Genome Institute"/>
            <person name="Mondo S.J."/>
            <person name="Dannebaum R.O."/>
            <person name="Kuo R.C."/>
            <person name="Labutti K."/>
            <person name="Haridas S."/>
            <person name="Kuo A."/>
            <person name="Salamov A."/>
            <person name="Ahrendt S.R."/>
            <person name="Lipzen A."/>
            <person name="Sullivan W."/>
            <person name="Andreopoulos W.B."/>
            <person name="Clum A."/>
            <person name="Lindquist E."/>
            <person name="Daum C."/>
            <person name="Ramamoorthy G.K."/>
            <person name="Gryganskyi A."/>
            <person name="Culley D."/>
            <person name="Magnuson J.K."/>
            <person name="James T.Y."/>
            <person name="O'Malley M.A."/>
            <person name="Stajich J.E."/>
            <person name="Spatafora J.W."/>
            <person name="Visel A."/>
            <person name="Grigoriev I.V."/>
        </authorList>
    </citation>
    <scope>NUCLEOTIDE SEQUENCE [LARGE SCALE GENOMIC DNA]</scope>
    <source>
        <strain evidence="1 2">PL171</strain>
    </source>
</reference>
<name>A0A1Y2HQW2_9FUNG</name>
<accession>A0A1Y2HQW2</accession>
<dbReference type="AlphaFoldDB" id="A0A1Y2HQW2"/>
<protein>
    <submittedName>
        <fullName evidence="1">Uncharacterized protein</fullName>
    </submittedName>
</protein>
<comment type="caution">
    <text evidence="1">The sequence shown here is derived from an EMBL/GenBank/DDBJ whole genome shotgun (WGS) entry which is preliminary data.</text>
</comment>
<keyword evidence="2" id="KW-1185">Reference proteome</keyword>
<evidence type="ECO:0000313" key="1">
    <source>
        <dbReference type="EMBL" id="ORZ36334.1"/>
    </source>
</evidence>
<organism evidence="1 2">
    <name type="scientific">Catenaria anguillulae PL171</name>
    <dbReference type="NCBI Taxonomy" id="765915"/>
    <lineage>
        <taxon>Eukaryota</taxon>
        <taxon>Fungi</taxon>
        <taxon>Fungi incertae sedis</taxon>
        <taxon>Blastocladiomycota</taxon>
        <taxon>Blastocladiomycetes</taxon>
        <taxon>Blastocladiales</taxon>
        <taxon>Catenariaceae</taxon>
        <taxon>Catenaria</taxon>
    </lineage>
</organism>
<dbReference type="Proteomes" id="UP000193411">
    <property type="component" value="Unassembled WGS sequence"/>
</dbReference>
<gene>
    <name evidence="1" type="ORF">BCR44DRAFT_323684</name>
</gene>